<feature type="compositionally biased region" description="Acidic residues" evidence="1">
    <location>
        <begin position="100"/>
        <end position="147"/>
    </location>
</feature>
<feature type="region of interest" description="Disordered" evidence="1">
    <location>
        <begin position="82"/>
        <end position="155"/>
    </location>
</feature>
<evidence type="ECO:0000313" key="3">
    <source>
        <dbReference type="Proteomes" id="UP000625711"/>
    </source>
</evidence>
<name>A0A834HSH6_RHYFE</name>
<sequence length="155" mass="17854">MYNSRKYFSGGPVVSAVNNLNHFGGPINTNLKLRHSSKFPKFDELKTRIDNLGSDSTAAVAKNRYGDNWLFSDGRNRKFRHHGWSNRLRTTTTTTTTPSPDEDLFKDEKLEDDDSFEDEFFYSTDDDDDEDDDDDDEDIDADIQAEEPSERPESR</sequence>
<dbReference type="AlphaFoldDB" id="A0A834HSH6"/>
<keyword evidence="3" id="KW-1185">Reference proteome</keyword>
<proteinExistence type="predicted"/>
<protein>
    <submittedName>
        <fullName evidence="2">Uncharacterized protein</fullName>
    </submittedName>
</protein>
<comment type="caution">
    <text evidence="2">The sequence shown here is derived from an EMBL/GenBank/DDBJ whole genome shotgun (WGS) entry which is preliminary data.</text>
</comment>
<dbReference type="EMBL" id="JAACXV010014504">
    <property type="protein sequence ID" value="KAF7266748.1"/>
    <property type="molecule type" value="Genomic_DNA"/>
</dbReference>
<evidence type="ECO:0000313" key="2">
    <source>
        <dbReference type="EMBL" id="KAF7266748.1"/>
    </source>
</evidence>
<accession>A0A834HSH6</accession>
<evidence type="ECO:0000256" key="1">
    <source>
        <dbReference type="SAM" id="MobiDB-lite"/>
    </source>
</evidence>
<reference evidence="2" key="1">
    <citation type="submission" date="2020-08" db="EMBL/GenBank/DDBJ databases">
        <title>Genome sequencing and assembly of the red palm weevil Rhynchophorus ferrugineus.</title>
        <authorList>
            <person name="Dias G.B."/>
            <person name="Bergman C.M."/>
            <person name="Manee M."/>
        </authorList>
    </citation>
    <scope>NUCLEOTIDE SEQUENCE</scope>
    <source>
        <strain evidence="2">AA-2017</strain>
        <tissue evidence="2">Whole larva</tissue>
    </source>
</reference>
<organism evidence="2 3">
    <name type="scientific">Rhynchophorus ferrugineus</name>
    <name type="common">Red palm weevil</name>
    <name type="synonym">Curculio ferrugineus</name>
    <dbReference type="NCBI Taxonomy" id="354439"/>
    <lineage>
        <taxon>Eukaryota</taxon>
        <taxon>Metazoa</taxon>
        <taxon>Ecdysozoa</taxon>
        <taxon>Arthropoda</taxon>
        <taxon>Hexapoda</taxon>
        <taxon>Insecta</taxon>
        <taxon>Pterygota</taxon>
        <taxon>Neoptera</taxon>
        <taxon>Endopterygota</taxon>
        <taxon>Coleoptera</taxon>
        <taxon>Polyphaga</taxon>
        <taxon>Cucujiformia</taxon>
        <taxon>Curculionidae</taxon>
        <taxon>Dryophthorinae</taxon>
        <taxon>Rhynchophorus</taxon>
    </lineage>
</organism>
<gene>
    <name evidence="2" type="ORF">GWI33_019950</name>
</gene>
<dbReference type="Proteomes" id="UP000625711">
    <property type="component" value="Unassembled WGS sequence"/>
</dbReference>